<dbReference type="Proteomes" id="UP000789405">
    <property type="component" value="Unassembled WGS sequence"/>
</dbReference>
<comment type="caution">
    <text evidence="1">The sequence shown here is derived from an EMBL/GenBank/DDBJ whole genome shotgun (WGS) entry which is preliminary data.</text>
</comment>
<protein>
    <submittedName>
        <fullName evidence="1">10826_t:CDS:1</fullName>
    </submittedName>
</protein>
<dbReference type="AlphaFoldDB" id="A0A9N9PEJ3"/>
<organism evidence="1 2">
    <name type="scientific">Dentiscutata erythropus</name>
    <dbReference type="NCBI Taxonomy" id="1348616"/>
    <lineage>
        <taxon>Eukaryota</taxon>
        <taxon>Fungi</taxon>
        <taxon>Fungi incertae sedis</taxon>
        <taxon>Mucoromycota</taxon>
        <taxon>Glomeromycotina</taxon>
        <taxon>Glomeromycetes</taxon>
        <taxon>Diversisporales</taxon>
        <taxon>Gigasporaceae</taxon>
        <taxon>Dentiscutata</taxon>
    </lineage>
</organism>
<gene>
    <name evidence="1" type="ORF">DERYTH_LOCUS26582</name>
</gene>
<dbReference type="OrthoDB" id="10349157at2759"/>
<dbReference type="EMBL" id="CAJVPY010056227">
    <property type="protein sequence ID" value="CAG8818205.1"/>
    <property type="molecule type" value="Genomic_DNA"/>
</dbReference>
<accession>A0A9N9PEJ3</accession>
<keyword evidence="2" id="KW-1185">Reference proteome</keyword>
<reference evidence="1" key="1">
    <citation type="submission" date="2021-06" db="EMBL/GenBank/DDBJ databases">
        <authorList>
            <person name="Kallberg Y."/>
            <person name="Tangrot J."/>
            <person name="Rosling A."/>
        </authorList>
    </citation>
    <scope>NUCLEOTIDE SEQUENCE</scope>
    <source>
        <strain evidence="1">MA453B</strain>
    </source>
</reference>
<evidence type="ECO:0000313" key="1">
    <source>
        <dbReference type="EMBL" id="CAG8818205.1"/>
    </source>
</evidence>
<proteinExistence type="predicted"/>
<feature type="non-terminal residue" evidence="1">
    <location>
        <position position="203"/>
    </location>
</feature>
<sequence length="203" mass="23941">EEKAYNSFSLISEVYLKEEEKTRLKRIRKEHEKILFDNFSACGCCGLISHNKNTCNRNPYPRLQQHQKLRHCSNCGSTLYRICRKKGHNRNTCPRQFGINTFYNDGDIVLNRMRKTLVPWQSHKIVRNRPPERRTCTYCGALDHNRRKYLWKNTQGRNLRNVAEIRAAAKKYFEAPYYPIRMCGWCGAIGHNSKSCTIHKARS</sequence>
<name>A0A9N9PEJ3_9GLOM</name>
<evidence type="ECO:0000313" key="2">
    <source>
        <dbReference type="Proteomes" id="UP000789405"/>
    </source>
</evidence>